<protein>
    <submittedName>
        <fullName evidence="1">Uncharacterized protein</fullName>
    </submittedName>
</protein>
<dbReference type="Proteomes" id="UP000198211">
    <property type="component" value="Unassembled WGS sequence"/>
</dbReference>
<dbReference type="EMBL" id="NBNE01001268">
    <property type="protein sequence ID" value="OWZ14761.1"/>
    <property type="molecule type" value="Genomic_DNA"/>
</dbReference>
<dbReference type="AlphaFoldDB" id="A0A225WAL4"/>
<gene>
    <name evidence="1" type="ORF">PHMEG_00011709</name>
</gene>
<comment type="caution">
    <text evidence="1">The sequence shown here is derived from an EMBL/GenBank/DDBJ whole genome shotgun (WGS) entry which is preliminary data.</text>
</comment>
<organism evidence="1 2">
    <name type="scientific">Phytophthora megakarya</name>
    <dbReference type="NCBI Taxonomy" id="4795"/>
    <lineage>
        <taxon>Eukaryota</taxon>
        <taxon>Sar</taxon>
        <taxon>Stramenopiles</taxon>
        <taxon>Oomycota</taxon>
        <taxon>Peronosporomycetes</taxon>
        <taxon>Peronosporales</taxon>
        <taxon>Peronosporaceae</taxon>
        <taxon>Phytophthora</taxon>
    </lineage>
</organism>
<evidence type="ECO:0000313" key="1">
    <source>
        <dbReference type="EMBL" id="OWZ14761.1"/>
    </source>
</evidence>
<name>A0A225WAL4_9STRA</name>
<proteinExistence type="predicted"/>
<evidence type="ECO:0000313" key="2">
    <source>
        <dbReference type="Proteomes" id="UP000198211"/>
    </source>
</evidence>
<accession>A0A225WAL4</accession>
<reference evidence="2" key="1">
    <citation type="submission" date="2017-03" db="EMBL/GenBank/DDBJ databases">
        <title>Phytopthora megakarya and P. palmivora, two closely related causual agents of cacao black pod achieved similar genome size and gene model numbers by different mechanisms.</title>
        <authorList>
            <person name="Ali S."/>
            <person name="Shao J."/>
            <person name="Larry D.J."/>
            <person name="Kronmiller B."/>
            <person name="Shen D."/>
            <person name="Strem M.D."/>
            <person name="Melnick R.L."/>
            <person name="Guiltinan M.J."/>
            <person name="Tyler B.M."/>
            <person name="Meinhardt L.W."/>
            <person name="Bailey B.A."/>
        </authorList>
    </citation>
    <scope>NUCLEOTIDE SEQUENCE [LARGE SCALE GENOMIC DNA]</scope>
    <source>
        <strain evidence="2">zdho120</strain>
    </source>
</reference>
<sequence length="168" mass="19138">MTLYHWYDWIIMGNRQLSMCENQKTGKYTNLNPVSFKTFKTYMIGLEGVVQGLSYTFATGKGFCNRRLDRRWNGCWPVIAFTKTEKFLLCFSVHSNESAMSSAPSSNCSTLHLTPTRLMSPNCASSCVHVSVNVAIAKTTKVSIIGCTSYRFNLAVQEVMREHREMHR</sequence>
<keyword evidence="2" id="KW-1185">Reference proteome</keyword>